<accession>A0ABS8N0C7</accession>
<dbReference type="Proteomes" id="UP001430919">
    <property type="component" value="Unassembled WGS sequence"/>
</dbReference>
<name>A0ABS8N0C7_9FLAO</name>
<evidence type="ECO:0000256" key="1">
    <source>
        <dbReference type="SAM" id="SignalP"/>
    </source>
</evidence>
<evidence type="ECO:0000313" key="3">
    <source>
        <dbReference type="EMBL" id="MCC9074484.1"/>
    </source>
</evidence>
<reference evidence="3" key="1">
    <citation type="submission" date="2021-11" db="EMBL/GenBank/DDBJ databases">
        <title>Description of novel Flavobacterium species.</title>
        <authorList>
            <person name="Saticioglu I.B."/>
            <person name="Ay H."/>
            <person name="Altun S."/>
            <person name="Duman M."/>
        </authorList>
    </citation>
    <scope>NUCLEOTIDE SEQUENCE</scope>
    <source>
        <strain evidence="3">F-65</strain>
    </source>
</reference>
<organism evidence="3 4">
    <name type="scientific">Flavobacterium pisciphilum</name>
    <dbReference type="NCBI Taxonomy" id="2893755"/>
    <lineage>
        <taxon>Bacteria</taxon>
        <taxon>Pseudomonadati</taxon>
        <taxon>Bacteroidota</taxon>
        <taxon>Flavobacteriia</taxon>
        <taxon>Flavobacteriales</taxon>
        <taxon>Flavobacteriaceae</taxon>
        <taxon>Flavobacterium</taxon>
    </lineage>
</organism>
<evidence type="ECO:0000313" key="4">
    <source>
        <dbReference type="Proteomes" id="UP001430919"/>
    </source>
</evidence>
<dbReference type="Pfam" id="PF13568">
    <property type="entry name" value="OMP_b-brl_2"/>
    <property type="match status" value="1"/>
</dbReference>
<dbReference type="InterPro" id="IPR025665">
    <property type="entry name" value="Beta-barrel_OMP_2"/>
</dbReference>
<keyword evidence="4" id="KW-1185">Reference proteome</keyword>
<keyword evidence="1" id="KW-0732">Signal</keyword>
<dbReference type="EMBL" id="JAJJMO010000001">
    <property type="protein sequence ID" value="MCC9074484.1"/>
    <property type="molecule type" value="Genomic_DNA"/>
</dbReference>
<dbReference type="RefSeq" id="WP_229991294.1">
    <property type="nucleotide sequence ID" value="NZ_JAJJMO010000001.1"/>
</dbReference>
<protein>
    <submittedName>
        <fullName evidence="3">PorT family protein</fullName>
    </submittedName>
</protein>
<sequence>MRKLYSCLLLAIGFVVSAQEKPKESPHRLIFSAIGTLNKQLEKPTAGKSTIENGYQVGLGYRYYLNSKWSLGSGLEYQYYKTNTSLATLTDRYTTTDLEGDSFEYRYTATAYSENQKMHYLAVPVTIQFETTGPASWYVNVGMQVGFNLAANYETSIDALTTSGYYPQWNVELHDPKFIGFGTWSDFNSKKQDLELKTLFMLTAESGIKLQMTPKSNLYVGLYVNYGLNDIKKEKVSQSPITYNTNTPEKPIVNSLLYATDNKGTSYLSQFNLISFGIKLNWSWKI</sequence>
<feature type="signal peptide" evidence="1">
    <location>
        <begin position="1"/>
        <end position="18"/>
    </location>
</feature>
<feature type="chain" id="PRO_5046545301" evidence="1">
    <location>
        <begin position="19"/>
        <end position="286"/>
    </location>
</feature>
<proteinExistence type="predicted"/>
<gene>
    <name evidence="3" type="ORF">LNQ49_23110</name>
</gene>
<feature type="domain" description="Outer membrane protein beta-barrel" evidence="2">
    <location>
        <begin position="48"/>
        <end position="232"/>
    </location>
</feature>
<comment type="caution">
    <text evidence="3">The sequence shown here is derived from an EMBL/GenBank/DDBJ whole genome shotgun (WGS) entry which is preliminary data.</text>
</comment>
<evidence type="ECO:0000259" key="2">
    <source>
        <dbReference type="Pfam" id="PF13568"/>
    </source>
</evidence>